<keyword evidence="1" id="KW-1133">Transmembrane helix</keyword>
<dbReference type="AlphaFoldDB" id="A0A5B0RNS2"/>
<keyword evidence="1" id="KW-0472">Membrane</keyword>
<proteinExistence type="predicted"/>
<dbReference type="EMBL" id="VDEP01000172">
    <property type="protein sequence ID" value="KAA1126324.1"/>
    <property type="molecule type" value="Genomic_DNA"/>
</dbReference>
<reference evidence="2 3" key="1">
    <citation type="submission" date="2019-05" db="EMBL/GenBank/DDBJ databases">
        <title>Emergence of the Ug99 lineage of the wheat stem rust pathogen through somatic hybridization.</title>
        <authorList>
            <person name="Li F."/>
            <person name="Upadhyaya N.M."/>
            <person name="Sperschneider J."/>
            <person name="Matny O."/>
            <person name="Nguyen-Phuc H."/>
            <person name="Mago R."/>
            <person name="Raley C."/>
            <person name="Miller M.E."/>
            <person name="Silverstein K.A.T."/>
            <person name="Henningsen E."/>
            <person name="Hirsch C.D."/>
            <person name="Visser B."/>
            <person name="Pretorius Z.A."/>
            <person name="Steffenson B.J."/>
            <person name="Schwessinger B."/>
            <person name="Dodds P.N."/>
            <person name="Figueroa M."/>
        </authorList>
    </citation>
    <scope>NUCLEOTIDE SEQUENCE [LARGE SCALE GENOMIC DNA]</scope>
    <source>
        <strain evidence="2 3">Ug99</strain>
    </source>
</reference>
<evidence type="ECO:0000313" key="2">
    <source>
        <dbReference type="EMBL" id="KAA1126324.1"/>
    </source>
</evidence>
<name>A0A5B0RNS2_PUCGR</name>
<feature type="transmembrane region" description="Helical" evidence="1">
    <location>
        <begin position="16"/>
        <end position="40"/>
    </location>
</feature>
<gene>
    <name evidence="2" type="ORF">PGTUg99_026949</name>
</gene>
<accession>A0A5B0RNS2</accession>
<sequence>MHLSLHTPGFVKASRILIMVMASLTSPVFFFSSSSFGLPFRTILGQIRGPLSFIQVCLAIRFFALLPNLSAAAAAAASSSSSPH</sequence>
<feature type="transmembrane region" description="Helical" evidence="1">
    <location>
        <begin position="52"/>
        <end position="77"/>
    </location>
</feature>
<evidence type="ECO:0000313" key="3">
    <source>
        <dbReference type="Proteomes" id="UP000325313"/>
    </source>
</evidence>
<comment type="caution">
    <text evidence="2">The sequence shown here is derived from an EMBL/GenBank/DDBJ whole genome shotgun (WGS) entry which is preliminary data.</text>
</comment>
<evidence type="ECO:0000256" key="1">
    <source>
        <dbReference type="SAM" id="Phobius"/>
    </source>
</evidence>
<keyword evidence="1" id="KW-0812">Transmembrane</keyword>
<dbReference type="Proteomes" id="UP000325313">
    <property type="component" value="Unassembled WGS sequence"/>
</dbReference>
<organism evidence="2 3">
    <name type="scientific">Puccinia graminis f. sp. tritici</name>
    <dbReference type="NCBI Taxonomy" id="56615"/>
    <lineage>
        <taxon>Eukaryota</taxon>
        <taxon>Fungi</taxon>
        <taxon>Dikarya</taxon>
        <taxon>Basidiomycota</taxon>
        <taxon>Pucciniomycotina</taxon>
        <taxon>Pucciniomycetes</taxon>
        <taxon>Pucciniales</taxon>
        <taxon>Pucciniaceae</taxon>
        <taxon>Puccinia</taxon>
    </lineage>
</organism>
<protein>
    <submittedName>
        <fullName evidence="2">Uncharacterized protein</fullName>
    </submittedName>
</protein>